<accession>A0AA39G5H6</accession>
<evidence type="ECO:0000313" key="7">
    <source>
        <dbReference type="Proteomes" id="UP001168972"/>
    </source>
</evidence>
<evidence type="ECO:0000256" key="2">
    <source>
        <dbReference type="ARBA" id="ARBA00022980"/>
    </source>
</evidence>
<keyword evidence="2" id="KW-0689">Ribosomal protein</keyword>
<keyword evidence="7" id="KW-1185">Reference proteome</keyword>
<dbReference type="GO" id="GO:0006412">
    <property type="term" value="P:translation"/>
    <property type="evidence" value="ECO:0007669"/>
    <property type="project" value="InterPro"/>
</dbReference>
<evidence type="ECO:0000256" key="1">
    <source>
        <dbReference type="ARBA" id="ARBA00008777"/>
    </source>
</evidence>
<gene>
    <name evidence="6" type="ORF">PV327_004022</name>
</gene>
<dbReference type="Pfam" id="PF01196">
    <property type="entry name" value="Ribosomal_L17"/>
    <property type="match status" value="1"/>
</dbReference>
<dbReference type="PANTHER" id="PTHR14413:SF16">
    <property type="entry name" value="LARGE RIBOSOMAL SUBUNIT PROTEIN BL17M"/>
    <property type="match status" value="1"/>
</dbReference>
<comment type="similarity">
    <text evidence="1">Belongs to the bacterial ribosomal protein bL17 family.</text>
</comment>
<dbReference type="Gene3D" id="3.90.1030.10">
    <property type="entry name" value="Ribosomal protein L17"/>
    <property type="match status" value="1"/>
</dbReference>
<proteinExistence type="inferred from homology"/>
<evidence type="ECO:0000313" key="6">
    <source>
        <dbReference type="EMBL" id="KAK0181768.1"/>
    </source>
</evidence>
<dbReference type="Proteomes" id="UP001168972">
    <property type="component" value="Unassembled WGS sequence"/>
</dbReference>
<protein>
    <recommendedName>
        <fullName evidence="4">Large ribosomal subunit protein bL17m</fullName>
    </recommendedName>
    <alternativeName>
        <fullName evidence="5">39S ribosomal protein L17, mitochondrial</fullName>
    </alternativeName>
</protein>
<evidence type="ECO:0000256" key="5">
    <source>
        <dbReference type="ARBA" id="ARBA00035413"/>
    </source>
</evidence>
<reference evidence="6" key="2">
    <citation type="submission" date="2023-03" db="EMBL/GenBank/DDBJ databases">
        <authorList>
            <person name="Inwood S.N."/>
            <person name="Skelly J.G."/>
            <person name="Guhlin J."/>
            <person name="Harrop T.W.R."/>
            <person name="Goldson S.G."/>
            <person name="Dearden P.K."/>
        </authorList>
    </citation>
    <scope>NUCLEOTIDE SEQUENCE</scope>
    <source>
        <strain evidence="6">Lincoln</strain>
        <tissue evidence="6">Whole body</tissue>
    </source>
</reference>
<evidence type="ECO:0000256" key="4">
    <source>
        <dbReference type="ARBA" id="ARBA00035290"/>
    </source>
</evidence>
<dbReference type="GO" id="GO:0003735">
    <property type="term" value="F:structural constituent of ribosome"/>
    <property type="evidence" value="ECO:0007669"/>
    <property type="project" value="InterPro"/>
</dbReference>
<dbReference type="GO" id="GO:0005762">
    <property type="term" value="C:mitochondrial large ribosomal subunit"/>
    <property type="evidence" value="ECO:0007669"/>
    <property type="project" value="TreeGrafter"/>
</dbReference>
<dbReference type="FunFam" id="3.90.1030.10:FF:000009">
    <property type="entry name" value="39S ribosomal protein L17, mitochondrial"/>
    <property type="match status" value="1"/>
</dbReference>
<dbReference type="EMBL" id="JAQQBR010000002">
    <property type="protein sequence ID" value="KAK0181768.1"/>
    <property type="molecule type" value="Genomic_DNA"/>
</dbReference>
<evidence type="ECO:0000256" key="3">
    <source>
        <dbReference type="ARBA" id="ARBA00023274"/>
    </source>
</evidence>
<reference evidence="6" key="1">
    <citation type="journal article" date="2023" name="bioRxiv">
        <title>Scaffold-level genome assemblies of two parasitoid biocontrol wasps reveal the parthenogenesis mechanism and an associated novel virus.</title>
        <authorList>
            <person name="Inwood S."/>
            <person name="Skelly J."/>
            <person name="Guhlin J."/>
            <person name="Harrop T."/>
            <person name="Goldson S."/>
            <person name="Dearden P."/>
        </authorList>
    </citation>
    <scope>NUCLEOTIDE SEQUENCE</scope>
    <source>
        <strain evidence="6">Lincoln</strain>
        <tissue evidence="6">Whole body</tissue>
    </source>
</reference>
<dbReference type="InterPro" id="IPR000456">
    <property type="entry name" value="Ribosomal_bL17"/>
</dbReference>
<dbReference type="AlphaFoldDB" id="A0AA39G5H6"/>
<sequence length="225" mass="26690">MYIYTGCLDAAALVYNNLYIYMKKNNIHRCIKRVCNSSYNITKMNQANVNNLVSQLKFKIQPTARKLRNADGPAGRIRKIQKTLTALIKYERIELYYHRADEVRGYADRLISEAIRNGPKNKDTMQLADFWILEKEYVHKLFKVLVPRYNESSNSFTKLHKIQYDYPGWWRKKAVLELRGNPYPGLEQPHPFEIKLIHNLLLNEARKEFRMEKYKELAENLTKTN</sequence>
<name>A0AA39G5H6_MICHY</name>
<organism evidence="6 7">
    <name type="scientific">Microctonus hyperodae</name>
    <name type="common">Parasitoid wasp</name>
    <dbReference type="NCBI Taxonomy" id="165561"/>
    <lineage>
        <taxon>Eukaryota</taxon>
        <taxon>Metazoa</taxon>
        <taxon>Ecdysozoa</taxon>
        <taxon>Arthropoda</taxon>
        <taxon>Hexapoda</taxon>
        <taxon>Insecta</taxon>
        <taxon>Pterygota</taxon>
        <taxon>Neoptera</taxon>
        <taxon>Endopterygota</taxon>
        <taxon>Hymenoptera</taxon>
        <taxon>Apocrita</taxon>
        <taxon>Ichneumonoidea</taxon>
        <taxon>Braconidae</taxon>
        <taxon>Euphorinae</taxon>
        <taxon>Microctonus</taxon>
    </lineage>
</organism>
<comment type="caution">
    <text evidence="6">The sequence shown here is derived from an EMBL/GenBank/DDBJ whole genome shotgun (WGS) entry which is preliminary data.</text>
</comment>
<dbReference type="SUPFAM" id="SSF64263">
    <property type="entry name" value="Prokaryotic ribosomal protein L17"/>
    <property type="match status" value="1"/>
</dbReference>
<dbReference type="InterPro" id="IPR036373">
    <property type="entry name" value="Ribosomal_bL17_sf"/>
</dbReference>
<dbReference type="PANTHER" id="PTHR14413">
    <property type="entry name" value="RIBOSOMAL PROTEIN L17"/>
    <property type="match status" value="1"/>
</dbReference>
<keyword evidence="3" id="KW-0687">Ribonucleoprotein</keyword>